<comment type="caution">
    <text evidence="1">The sequence shown here is derived from an EMBL/GenBank/DDBJ whole genome shotgun (WGS) entry which is preliminary data.</text>
</comment>
<dbReference type="PANTHER" id="PTHR36057">
    <property type="match status" value="1"/>
</dbReference>
<protein>
    <recommendedName>
        <fullName evidence="3">DUF1223 domain-containing protein</fullName>
    </recommendedName>
</protein>
<evidence type="ECO:0000313" key="1">
    <source>
        <dbReference type="EMBL" id="MBB6131592.1"/>
    </source>
</evidence>
<dbReference type="Gene3D" id="3.40.30.10">
    <property type="entry name" value="Glutaredoxin"/>
    <property type="match status" value="1"/>
</dbReference>
<dbReference type="PANTHER" id="PTHR36057:SF1">
    <property type="entry name" value="LIPOPROTEIN LIPID ATTACHMENT SITE-LIKE PROTEIN, PUTATIVE (DUF1223)-RELATED"/>
    <property type="match status" value="1"/>
</dbReference>
<dbReference type="InterPro" id="IPR010634">
    <property type="entry name" value="DUF1223"/>
</dbReference>
<dbReference type="AlphaFoldDB" id="A0A841JMU5"/>
<dbReference type="Proteomes" id="UP000548326">
    <property type="component" value="Unassembled WGS sequence"/>
</dbReference>
<proteinExistence type="predicted"/>
<dbReference type="EMBL" id="JACHCA010000026">
    <property type="protein sequence ID" value="MBB6131592.1"/>
    <property type="molecule type" value="Genomic_DNA"/>
</dbReference>
<name>A0A841JMU5_9SPHI</name>
<organism evidence="1 2">
    <name type="scientific">Mucilaginibacter lappiensis</name>
    <dbReference type="NCBI Taxonomy" id="354630"/>
    <lineage>
        <taxon>Bacteria</taxon>
        <taxon>Pseudomonadati</taxon>
        <taxon>Bacteroidota</taxon>
        <taxon>Sphingobacteriia</taxon>
        <taxon>Sphingobacteriales</taxon>
        <taxon>Sphingobacteriaceae</taxon>
        <taxon>Mucilaginibacter</taxon>
    </lineage>
</organism>
<sequence>MRSIKIFALAAGFVTAVMVLAAFIIPKAKAPEKNKMIADGKGFAVIELFTSEGCSSCPPADELVARIQKEDKDKQVYILAFHVDYWNRLGWKDVFSNADYSKRQNEYANWLNLQSVYTPQIVVNGKKEFVGSEEGTLRNAITAGLRTNPAAALTLNTQKGQDHITIQYRVNGAEKNTDLLLALVQKAAQTKVQRGENGGRTLSHVQIVRKMQSLALNAGGNGSTTIALPEGVNAQDWEVIGLVQNQNNGEILAAAKANFTATANMGK</sequence>
<dbReference type="SUPFAM" id="SSF52833">
    <property type="entry name" value="Thioredoxin-like"/>
    <property type="match status" value="1"/>
</dbReference>
<reference evidence="1 2" key="1">
    <citation type="submission" date="2020-08" db="EMBL/GenBank/DDBJ databases">
        <title>Genomic Encyclopedia of Type Strains, Phase IV (KMG-V): Genome sequencing to study the core and pangenomes of soil and plant-associated prokaryotes.</title>
        <authorList>
            <person name="Whitman W."/>
        </authorList>
    </citation>
    <scope>NUCLEOTIDE SEQUENCE [LARGE SCALE GENOMIC DNA]</scope>
    <source>
        <strain evidence="1 2">MP601</strain>
    </source>
</reference>
<dbReference type="RefSeq" id="WP_183590040.1">
    <property type="nucleotide sequence ID" value="NZ_JACHCA010000026.1"/>
</dbReference>
<evidence type="ECO:0000313" key="2">
    <source>
        <dbReference type="Proteomes" id="UP000548326"/>
    </source>
</evidence>
<evidence type="ECO:0008006" key="3">
    <source>
        <dbReference type="Google" id="ProtNLM"/>
    </source>
</evidence>
<gene>
    <name evidence="1" type="ORF">HDF22_005743</name>
</gene>
<dbReference type="InterPro" id="IPR036249">
    <property type="entry name" value="Thioredoxin-like_sf"/>
</dbReference>
<dbReference type="Pfam" id="PF06764">
    <property type="entry name" value="DUF1223"/>
    <property type="match status" value="1"/>
</dbReference>
<accession>A0A841JMU5</accession>